<dbReference type="PROSITE" id="PS50893">
    <property type="entry name" value="ABC_TRANSPORTER_2"/>
    <property type="match status" value="1"/>
</dbReference>
<evidence type="ECO:0000256" key="3">
    <source>
        <dbReference type="ARBA" id="ARBA00022741"/>
    </source>
</evidence>
<evidence type="ECO:0000256" key="2">
    <source>
        <dbReference type="ARBA" id="ARBA00022448"/>
    </source>
</evidence>
<keyword evidence="2" id="KW-0813">Transport</keyword>
<feature type="domain" description="ABC transporter" evidence="5">
    <location>
        <begin position="5"/>
        <end position="227"/>
    </location>
</feature>
<gene>
    <name evidence="6" type="ORF">SAMN02746066_03443</name>
</gene>
<evidence type="ECO:0000313" key="7">
    <source>
        <dbReference type="Proteomes" id="UP000184038"/>
    </source>
</evidence>
<dbReference type="AlphaFoldDB" id="A0A1M7LVS9"/>
<dbReference type="Pfam" id="PF00005">
    <property type="entry name" value="ABC_tran"/>
    <property type="match status" value="1"/>
</dbReference>
<evidence type="ECO:0000259" key="5">
    <source>
        <dbReference type="PROSITE" id="PS50893"/>
    </source>
</evidence>
<keyword evidence="3" id="KW-0547">Nucleotide-binding</keyword>
<evidence type="ECO:0000256" key="4">
    <source>
        <dbReference type="ARBA" id="ARBA00022840"/>
    </source>
</evidence>
<keyword evidence="4 6" id="KW-0067">ATP-binding</keyword>
<dbReference type="InterPro" id="IPR027417">
    <property type="entry name" value="P-loop_NTPase"/>
</dbReference>
<dbReference type="SMART" id="SM00382">
    <property type="entry name" value="AAA"/>
    <property type="match status" value="1"/>
</dbReference>
<dbReference type="PANTHER" id="PTHR43335:SF8">
    <property type="entry name" value="ABC TRANSPORTER, ATP-BINDING PROTEIN"/>
    <property type="match status" value="1"/>
</dbReference>
<accession>A0A1M7LVS9</accession>
<comment type="similarity">
    <text evidence="1">Belongs to the ABC transporter superfamily.</text>
</comment>
<name>A0A1M7LVS9_9FIRM</name>
<dbReference type="InterPro" id="IPR003439">
    <property type="entry name" value="ABC_transporter-like_ATP-bd"/>
</dbReference>
<keyword evidence="7" id="KW-1185">Reference proteome</keyword>
<dbReference type="GO" id="GO:0005524">
    <property type="term" value="F:ATP binding"/>
    <property type="evidence" value="ECO:0007669"/>
    <property type="project" value="UniProtKB-KW"/>
</dbReference>
<dbReference type="RefSeq" id="WP_073289638.1">
    <property type="nucleotide sequence ID" value="NZ_FRCP01000018.1"/>
</dbReference>
<dbReference type="STRING" id="1120996.SAMN02746066_03443"/>
<dbReference type="Proteomes" id="UP000184038">
    <property type="component" value="Unassembled WGS sequence"/>
</dbReference>
<dbReference type="Gene3D" id="3.40.50.300">
    <property type="entry name" value="P-loop containing nucleotide triphosphate hydrolases"/>
    <property type="match status" value="1"/>
</dbReference>
<sequence length="232" mass="25639">MDNMVVLKNISKSYKKNVILNHINVNIKKGSIYGLIGENGAGKTTLIKVLTGILSPDGGTINFVEEKRNHLPRISAVVDEPAFFNSLTVEQNLIEHCKLLGILEKEKIAAIVLTLGLEKHKDKLAKNLSLGLKQRLAIALALIGEPDLVVLDEPLNGLDPEGIMDLRNLIFKLHKEKITVLVSSHILSELEQIATDFGILKDGRMIKEFSKAEIIDSGIKLEDYYLKIKGGK</sequence>
<dbReference type="OrthoDB" id="9805514at2"/>
<proteinExistence type="inferred from homology"/>
<dbReference type="InterPro" id="IPR003593">
    <property type="entry name" value="AAA+_ATPase"/>
</dbReference>
<organism evidence="6 7">
    <name type="scientific">Anaerosporobacter mobilis DSM 15930</name>
    <dbReference type="NCBI Taxonomy" id="1120996"/>
    <lineage>
        <taxon>Bacteria</taxon>
        <taxon>Bacillati</taxon>
        <taxon>Bacillota</taxon>
        <taxon>Clostridia</taxon>
        <taxon>Lachnospirales</taxon>
        <taxon>Lachnospiraceae</taxon>
        <taxon>Anaerosporobacter</taxon>
    </lineage>
</organism>
<dbReference type="EMBL" id="FRCP01000018">
    <property type="protein sequence ID" value="SHM82341.1"/>
    <property type="molecule type" value="Genomic_DNA"/>
</dbReference>
<protein>
    <submittedName>
        <fullName evidence="6">ABC-2 type transport system ATP-binding protein</fullName>
    </submittedName>
</protein>
<dbReference type="SUPFAM" id="SSF52540">
    <property type="entry name" value="P-loop containing nucleoside triphosphate hydrolases"/>
    <property type="match status" value="1"/>
</dbReference>
<evidence type="ECO:0000256" key="1">
    <source>
        <dbReference type="ARBA" id="ARBA00005417"/>
    </source>
</evidence>
<dbReference type="GO" id="GO:0016887">
    <property type="term" value="F:ATP hydrolysis activity"/>
    <property type="evidence" value="ECO:0007669"/>
    <property type="project" value="InterPro"/>
</dbReference>
<evidence type="ECO:0000313" key="6">
    <source>
        <dbReference type="EMBL" id="SHM82341.1"/>
    </source>
</evidence>
<reference evidence="6 7" key="1">
    <citation type="submission" date="2016-11" db="EMBL/GenBank/DDBJ databases">
        <authorList>
            <person name="Jaros S."/>
            <person name="Januszkiewicz K."/>
            <person name="Wedrychowicz H."/>
        </authorList>
    </citation>
    <scope>NUCLEOTIDE SEQUENCE [LARGE SCALE GENOMIC DNA]</scope>
    <source>
        <strain evidence="6 7">DSM 15930</strain>
    </source>
</reference>
<dbReference type="PANTHER" id="PTHR43335">
    <property type="entry name" value="ABC TRANSPORTER, ATP-BINDING PROTEIN"/>
    <property type="match status" value="1"/>
</dbReference>